<dbReference type="Gene3D" id="1.10.8.60">
    <property type="match status" value="1"/>
</dbReference>
<dbReference type="GO" id="GO:0006310">
    <property type="term" value="P:DNA recombination"/>
    <property type="evidence" value="ECO:0007669"/>
    <property type="project" value="UniProtKB-UniRule"/>
</dbReference>
<dbReference type="AlphaFoldDB" id="A0A0G1G7K3"/>
<keyword evidence="1 9" id="KW-0963">Cytoplasm</keyword>
<comment type="subunit">
    <text evidence="9">Homohexamer. Forms an RuvA(8)-RuvB(12)-Holliday junction (HJ) complex. HJ DNA is sandwiched between 2 RuvA tetramers; dsDNA enters through RuvA and exits via RuvB. An RuvB hexamer assembles on each DNA strand where it exits the tetramer. Each RuvB hexamer is contacted by two RuvA subunits (via domain III) on 2 adjacent RuvB subunits; this complex drives branch migration. In the full resolvosome a probable DNA-RuvA(4)-RuvB(12)-RuvC(2) complex forms which resolves the HJ.</text>
</comment>
<dbReference type="SMART" id="SM00382">
    <property type="entry name" value="AAA"/>
    <property type="match status" value="1"/>
</dbReference>
<dbReference type="EMBL" id="LCFK01000001">
    <property type="protein sequence ID" value="KKS94933.1"/>
    <property type="molecule type" value="Genomic_DNA"/>
</dbReference>
<keyword evidence="7 9" id="KW-0233">DNA recombination</keyword>
<comment type="domain">
    <text evidence="9">Has 3 domains, the large (RuvB-L) and small ATPase (RuvB-S) domains and the C-terminal head (RuvB-H) domain. The head domain binds DNA, while the ATPase domains jointly bind ATP, ADP or are empty depending on the state of the subunit in the translocation cycle. During a single DNA translocation step the structure of each domain remains the same, but their relative positions change.</text>
</comment>
<dbReference type="PANTHER" id="PTHR42848">
    <property type="match status" value="1"/>
</dbReference>
<dbReference type="InterPro" id="IPR008824">
    <property type="entry name" value="RuvB-like_N"/>
</dbReference>
<gene>
    <name evidence="9" type="primary">ruvB</name>
    <name evidence="11" type="ORF">UV68_C0001G0074</name>
</gene>
<dbReference type="Proteomes" id="UP000033980">
    <property type="component" value="Unassembled WGS sequence"/>
</dbReference>
<keyword evidence="8 9" id="KW-0234">DNA repair</keyword>
<feature type="region of interest" description="Head domain (RuvB-H)" evidence="9">
    <location>
        <begin position="243"/>
        <end position="319"/>
    </location>
</feature>
<feature type="domain" description="AAA+ ATPase" evidence="10">
    <location>
        <begin position="39"/>
        <end position="176"/>
    </location>
</feature>
<feature type="binding site" evidence="9">
    <location>
        <position position="159"/>
    </location>
    <ligand>
        <name>ATP</name>
        <dbReference type="ChEBI" id="CHEBI:30616"/>
    </ligand>
</feature>
<dbReference type="SUPFAM" id="SSF52540">
    <property type="entry name" value="P-loop containing nucleoside triphosphate hydrolases"/>
    <property type="match status" value="1"/>
</dbReference>
<feature type="binding site" evidence="9">
    <location>
        <position position="169"/>
    </location>
    <ligand>
        <name>ATP</name>
        <dbReference type="ChEBI" id="CHEBI:30616"/>
    </ligand>
</feature>
<dbReference type="GO" id="GO:0006281">
    <property type="term" value="P:DNA repair"/>
    <property type="evidence" value="ECO:0007669"/>
    <property type="project" value="UniProtKB-UniRule"/>
</dbReference>
<dbReference type="GO" id="GO:0016887">
    <property type="term" value="F:ATP hydrolysis activity"/>
    <property type="evidence" value="ECO:0007669"/>
    <property type="project" value="RHEA"/>
</dbReference>
<dbReference type="GO" id="GO:0009378">
    <property type="term" value="F:four-way junction helicase activity"/>
    <property type="evidence" value="ECO:0007669"/>
    <property type="project" value="InterPro"/>
</dbReference>
<keyword evidence="11" id="KW-0347">Helicase</keyword>
<feature type="binding site" evidence="9">
    <location>
        <position position="298"/>
    </location>
    <ligand>
        <name>DNA</name>
        <dbReference type="ChEBI" id="CHEBI:16991"/>
    </ligand>
</feature>
<dbReference type="InterPro" id="IPR003593">
    <property type="entry name" value="AAA+_ATPase"/>
</dbReference>
<evidence type="ECO:0000256" key="5">
    <source>
        <dbReference type="ARBA" id="ARBA00022840"/>
    </source>
</evidence>
<dbReference type="SUPFAM" id="SSF46785">
    <property type="entry name" value="Winged helix' DNA-binding domain"/>
    <property type="match status" value="1"/>
</dbReference>
<dbReference type="GO" id="GO:0005524">
    <property type="term" value="F:ATP binding"/>
    <property type="evidence" value="ECO:0007669"/>
    <property type="project" value="UniProtKB-UniRule"/>
</dbReference>
<evidence type="ECO:0000313" key="12">
    <source>
        <dbReference type="Proteomes" id="UP000033980"/>
    </source>
</evidence>
<evidence type="ECO:0000256" key="8">
    <source>
        <dbReference type="ARBA" id="ARBA00023204"/>
    </source>
</evidence>
<dbReference type="Pfam" id="PF17864">
    <property type="entry name" value="AAA_lid_4"/>
    <property type="match status" value="1"/>
</dbReference>
<dbReference type="PANTHER" id="PTHR42848:SF1">
    <property type="entry name" value="HOLLIDAY JUNCTION BRANCH MIGRATION COMPLEX SUBUNIT RUVB"/>
    <property type="match status" value="1"/>
</dbReference>
<feature type="binding site" evidence="9">
    <location>
        <position position="206"/>
    </location>
    <ligand>
        <name>ATP</name>
        <dbReference type="ChEBI" id="CHEBI:30616"/>
    </ligand>
</feature>
<comment type="subcellular location">
    <subcellularLocation>
        <location evidence="9">Cytoplasm</location>
    </subcellularLocation>
</comment>
<evidence type="ECO:0000313" key="11">
    <source>
        <dbReference type="EMBL" id="KKS94933.1"/>
    </source>
</evidence>
<dbReference type="GO" id="GO:0000400">
    <property type="term" value="F:four-way junction DNA binding"/>
    <property type="evidence" value="ECO:0007669"/>
    <property type="project" value="UniProtKB-UniRule"/>
</dbReference>
<proteinExistence type="inferred from homology"/>
<comment type="catalytic activity">
    <reaction evidence="9">
        <text>ATP + H2O = ADP + phosphate + H(+)</text>
        <dbReference type="Rhea" id="RHEA:13065"/>
        <dbReference type="ChEBI" id="CHEBI:15377"/>
        <dbReference type="ChEBI" id="CHEBI:15378"/>
        <dbReference type="ChEBI" id="CHEBI:30616"/>
        <dbReference type="ChEBI" id="CHEBI:43474"/>
        <dbReference type="ChEBI" id="CHEBI:456216"/>
    </reaction>
</comment>
<evidence type="ECO:0000256" key="2">
    <source>
        <dbReference type="ARBA" id="ARBA00022741"/>
    </source>
</evidence>
<dbReference type="GO" id="GO:0005737">
    <property type="term" value="C:cytoplasm"/>
    <property type="evidence" value="ECO:0007669"/>
    <property type="project" value="UniProtKB-SubCell"/>
</dbReference>
<dbReference type="NCBIfam" id="TIGR00635">
    <property type="entry name" value="ruvB"/>
    <property type="match status" value="1"/>
</dbReference>
<keyword evidence="4 9" id="KW-0378">Hydrolase</keyword>
<evidence type="ECO:0000256" key="3">
    <source>
        <dbReference type="ARBA" id="ARBA00022763"/>
    </source>
</evidence>
<dbReference type="GO" id="GO:0048476">
    <property type="term" value="C:Holliday junction resolvase complex"/>
    <property type="evidence" value="ECO:0007669"/>
    <property type="project" value="UniProtKB-UniRule"/>
</dbReference>
<feature type="binding site" evidence="9">
    <location>
        <position position="54"/>
    </location>
    <ligand>
        <name>Mg(2+)</name>
        <dbReference type="ChEBI" id="CHEBI:18420"/>
    </ligand>
</feature>
<organism evidence="11 12">
    <name type="scientific">Candidatus Collierbacteria bacterium GW2011_GWC2_43_12</name>
    <dbReference type="NCBI Taxonomy" id="1618390"/>
    <lineage>
        <taxon>Bacteria</taxon>
        <taxon>Candidatus Collieribacteriota</taxon>
    </lineage>
</organism>
<evidence type="ECO:0000256" key="7">
    <source>
        <dbReference type="ARBA" id="ARBA00023172"/>
    </source>
</evidence>
<comment type="caution">
    <text evidence="11">The sequence shown here is derived from an EMBL/GenBank/DDBJ whole genome shotgun (WGS) entry which is preliminary data.</text>
</comment>
<keyword evidence="2 9" id="KW-0547">Nucleotide-binding</keyword>
<feature type="binding site" evidence="9">
    <location>
        <position position="303"/>
    </location>
    <ligand>
        <name>DNA</name>
        <dbReference type="ChEBI" id="CHEBI:16991"/>
    </ligand>
</feature>
<dbReference type="Gene3D" id="3.40.50.300">
    <property type="entry name" value="P-loop containing nucleotide triphosphate hydrolases"/>
    <property type="match status" value="1"/>
</dbReference>
<evidence type="ECO:0000256" key="6">
    <source>
        <dbReference type="ARBA" id="ARBA00023125"/>
    </source>
</evidence>
<dbReference type="Pfam" id="PF05496">
    <property type="entry name" value="RuvB_N"/>
    <property type="match status" value="1"/>
</dbReference>
<protein>
    <recommendedName>
        <fullName evidence="9">Holliday junction branch migration complex subunit RuvB</fullName>
        <ecNumber evidence="9">3.6.4.-</ecNumber>
    </recommendedName>
</protein>
<feature type="binding site" evidence="9">
    <location>
        <position position="55"/>
    </location>
    <ligand>
        <name>ATP</name>
        <dbReference type="ChEBI" id="CHEBI:30616"/>
    </ligand>
</feature>
<reference evidence="11 12" key="1">
    <citation type="journal article" date="2015" name="Nature">
        <title>rRNA introns, odd ribosomes, and small enigmatic genomes across a large radiation of phyla.</title>
        <authorList>
            <person name="Brown C.T."/>
            <person name="Hug L.A."/>
            <person name="Thomas B.C."/>
            <person name="Sharon I."/>
            <person name="Castelle C.J."/>
            <person name="Singh A."/>
            <person name="Wilkins M.J."/>
            <person name="Williams K.H."/>
            <person name="Banfield J.F."/>
        </authorList>
    </citation>
    <scope>NUCLEOTIDE SEQUENCE [LARGE SCALE GENOMIC DNA]</scope>
</reference>
<evidence type="ECO:0000256" key="9">
    <source>
        <dbReference type="HAMAP-Rule" id="MF_00016"/>
    </source>
</evidence>
<dbReference type="InterPro" id="IPR041445">
    <property type="entry name" value="AAA_lid_4"/>
</dbReference>
<dbReference type="InterPro" id="IPR004605">
    <property type="entry name" value="DNA_helicase_Holl-junc_RuvB"/>
</dbReference>
<feature type="binding site" evidence="9">
    <location>
        <position position="53"/>
    </location>
    <ligand>
        <name>ATP</name>
        <dbReference type="ChEBI" id="CHEBI:30616"/>
    </ligand>
</feature>
<evidence type="ECO:0000256" key="1">
    <source>
        <dbReference type="ARBA" id="ARBA00022490"/>
    </source>
</evidence>
<dbReference type="NCBIfam" id="NF000868">
    <property type="entry name" value="PRK00080.1"/>
    <property type="match status" value="1"/>
</dbReference>
<dbReference type="InterPro" id="IPR036390">
    <property type="entry name" value="WH_DNA-bd_sf"/>
</dbReference>
<dbReference type="InterPro" id="IPR008823">
    <property type="entry name" value="RuvB_wg_C"/>
</dbReference>
<evidence type="ECO:0000256" key="4">
    <source>
        <dbReference type="ARBA" id="ARBA00022801"/>
    </source>
</evidence>
<keyword evidence="6 9" id="KW-0238">DNA-binding</keyword>
<dbReference type="HAMAP" id="MF_00016">
    <property type="entry name" value="DNA_HJ_migration_RuvB"/>
    <property type="match status" value="1"/>
</dbReference>
<feature type="binding site" evidence="9">
    <location>
        <position position="50"/>
    </location>
    <ligand>
        <name>ATP</name>
        <dbReference type="ChEBI" id="CHEBI:30616"/>
    </ligand>
</feature>
<dbReference type="Pfam" id="PF05491">
    <property type="entry name" value="WHD_RuvB"/>
    <property type="match status" value="1"/>
</dbReference>
<name>A0A0G1G7K3_9BACT</name>
<feature type="region of interest" description="Small ATPAse domain (RuvB-S)" evidence="9">
    <location>
        <begin position="170"/>
        <end position="240"/>
    </location>
</feature>
<sequence length="319" mass="34870">MINSSESVRPSSWADFSGQPQVVKSLKIAISAAKSREEPMEHTLLYGPPGLGKTTLAHIIANEMGVNLKITSGPALTRAGDLASILTALEPGDVLFIDEIHRLSKTVEEALYPAMEDCAIDIILGKGPAAKNLRLDLNPFTLVGATTQAGKISSPLRDRFGIVHRLRFYIPEELQGIIQNAAQKLKLKLDNDSALEIAKRSRGTARIALKLLRRVRDYTQVENDSVTSPTNIKVSLDFYQVDEEGLDETDRRLLRAIIEQHRGGPVGLETLAALISESVDTITDLYEPYLLQSGFLSKTSKGRVATTKAYDHLGIKGTV</sequence>
<comment type="function">
    <text evidence="9">The RuvA-RuvB-RuvC complex processes Holliday junction (HJ) DNA during genetic recombination and DNA repair, while the RuvA-RuvB complex plays an important role in the rescue of blocked DNA replication forks via replication fork reversal (RFR). RuvA specifically binds to HJ cruciform DNA, conferring on it an open structure. The RuvB hexamer acts as an ATP-dependent pump, pulling dsDNA into and through the RuvAB complex. RuvB forms 2 homohexamers on either side of HJ DNA bound by 1 or 2 RuvA tetramers; 4 subunits per hexamer contact DNA at a time. Coordinated motions by a converter formed by DNA-disengaged RuvB subunits stimulates ATP hydrolysis and nucleotide exchange. Immobilization of the converter enables RuvB to convert the ATP-contained energy into a lever motion, pulling 2 nucleotides of DNA out of the RuvA tetramer per ATP hydrolyzed, thus driving DNA branch migration. The RuvB motors rotate together with the DNA substrate, which together with the progressing nucleotide cycle form the mechanistic basis for DNA recombination by continuous HJ branch migration. Branch migration allows RuvC to scan DNA until it finds its consensus sequence, where it cleaves and resolves cruciform DNA.</text>
</comment>
<dbReference type="Gene3D" id="1.10.10.10">
    <property type="entry name" value="Winged helix-like DNA-binding domain superfamily/Winged helix DNA-binding domain"/>
    <property type="match status" value="1"/>
</dbReference>
<dbReference type="EC" id="3.6.4.-" evidence="9"/>
<feature type="binding site" evidence="9">
    <location>
        <position position="9"/>
    </location>
    <ligand>
        <name>ATP</name>
        <dbReference type="ChEBI" id="CHEBI:30616"/>
    </ligand>
</feature>
<feature type="binding site" evidence="9">
    <location>
        <position position="54"/>
    </location>
    <ligand>
        <name>ATP</name>
        <dbReference type="ChEBI" id="CHEBI:30616"/>
    </ligand>
</feature>
<comment type="caution">
    <text evidence="9">Lacks conserved residue(s) required for the propagation of feature annotation.</text>
</comment>
<keyword evidence="3 9" id="KW-0227">DNA damage</keyword>
<dbReference type="InterPro" id="IPR036388">
    <property type="entry name" value="WH-like_DNA-bd_sf"/>
</dbReference>
<keyword evidence="5 9" id="KW-0067">ATP-binding</keyword>
<accession>A0A0G1G7K3</accession>
<dbReference type="InterPro" id="IPR027417">
    <property type="entry name" value="P-loop_NTPase"/>
</dbReference>
<evidence type="ECO:0000259" key="10">
    <source>
        <dbReference type="SMART" id="SM00382"/>
    </source>
</evidence>
<dbReference type="PATRIC" id="fig|1618390.3.peg.74"/>
<comment type="similarity">
    <text evidence="9">Belongs to the RuvB family.</text>
</comment>
<dbReference type="CDD" id="cd00009">
    <property type="entry name" value="AAA"/>
    <property type="match status" value="1"/>
</dbReference>